<proteinExistence type="predicted"/>
<name>A0A8S5LZD1_9CAUD</name>
<sequence length="29" mass="3453">MYKFCKTKKLCFLWRVVCKGATNGSKQKR</sequence>
<protein>
    <submittedName>
        <fullName evidence="1">Uncharacterized protein</fullName>
    </submittedName>
</protein>
<evidence type="ECO:0000313" key="1">
    <source>
        <dbReference type="EMBL" id="DAD75232.1"/>
    </source>
</evidence>
<dbReference type="EMBL" id="BK014777">
    <property type="protein sequence ID" value="DAD75232.1"/>
    <property type="molecule type" value="Genomic_DNA"/>
</dbReference>
<accession>A0A8S5LZD1</accession>
<organism evidence="1">
    <name type="scientific">Siphoviridae sp. ctCsv15</name>
    <dbReference type="NCBI Taxonomy" id="2826195"/>
    <lineage>
        <taxon>Viruses</taxon>
        <taxon>Duplodnaviria</taxon>
        <taxon>Heunggongvirae</taxon>
        <taxon>Uroviricota</taxon>
        <taxon>Caudoviricetes</taxon>
    </lineage>
</organism>
<reference evidence="1" key="1">
    <citation type="journal article" date="2021" name="Proc. Natl. Acad. Sci. U.S.A.">
        <title>A Catalog of Tens of Thousands of Viruses from Human Metagenomes Reveals Hidden Associations with Chronic Diseases.</title>
        <authorList>
            <person name="Tisza M.J."/>
            <person name="Buck C.B."/>
        </authorList>
    </citation>
    <scope>NUCLEOTIDE SEQUENCE</scope>
    <source>
        <strain evidence="1">CtCsv15</strain>
    </source>
</reference>